<dbReference type="InterPro" id="IPR036582">
    <property type="entry name" value="Mao_N_sf"/>
</dbReference>
<feature type="chain" id="PRO_5003136422" evidence="1">
    <location>
        <begin position="27"/>
        <end position="426"/>
    </location>
</feature>
<reference evidence="3 4" key="1">
    <citation type="submission" date="2010-07" db="EMBL/GenBank/DDBJ databases">
        <title>The draft genome of Paenibacillus curdlanolyticus YK9.</title>
        <authorList>
            <consortium name="US DOE Joint Genome Institute (JGI-PGF)"/>
            <person name="Lucas S."/>
            <person name="Copeland A."/>
            <person name="Lapidus A."/>
            <person name="Cheng J.-F."/>
            <person name="Bruce D."/>
            <person name="Goodwin L."/>
            <person name="Pitluck S."/>
            <person name="Land M.L."/>
            <person name="Hauser L."/>
            <person name="Chang Y.-J."/>
            <person name="Jeffries C."/>
            <person name="Anderson I.J."/>
            <person name="Johnson E."/>
            <person name="Loganathan U."/>
            <person name="Mulhopadhyay B."/>
            <person name="Kyrpides N."/>
            <person name="Woyke T.J."/>
        </authorList>
    </citation>
    <scope>NUCLEOTIDE SEQUENCE [LARGE SCALE GENOMIC DNA]</scope>
    <source>
        <strain evidence="3 4">YK9</strain>
    </source>
</reference>
<dbReference type="Pfam" id="PF01963">
    <property type="entry name" value="TraB_PrgY_gumN"/>
    <property type="match status" value="1"/>
</dbReference>
<proteinExistence type="predicted"/>
<dbReference type="CDD" id="cd14789">
    <property type="entry name" value="Tiki"/>
    <property type="match status" value="1"/>
</dbReference>
<dbReference type="RefSeq" id="WP_006040151.1">
    <property type="nucleotide sequence ID" value="NZ_AEDD01000012.1"/>
</dbReference>
<evidence type="ECO:0000313" key="3">
    <source>
        <dbReference type="EMBL" id="EFM09165.1"/>
    </source>
</evidence>
<dbReference type="Gene3D" id="3.30.457.10">
    <property type="entry name" value="Copper amine oxidase-like, N-terminal domain"/>
    <property type="match status" value="1"/>
</dbReference>
<organism evidence="3 4">
    <name type="scientific">Paenibacillus curdlanolyticus YK9</name>
    <dbReference type="NCBI Taxonomy" id="717606"/>
    <lineage>
        <taxon>Bacteria</taxon>
        <taxon>Bacillati</taxon>
        <taxon>Bacillota</taxon>
        <taxon>Bacilli</taxon>
        <taxon>Bacillales</taxon>
        <taxon>Paenibacillaceae</taxon>
        <taxon>Paenibacillus</taxon>
    </lineage>
</organism>
<dbReference type="eggNOG" id="COG3735">
    <property type="taxonomic scope" value="Bacteria"/>
</dbReference>
<evidence type="ECO:0000256" key="1">
    <source>
        <dbReference type="SAM" id="SignalP"/>
    </source>
</evidence>
<dbReference type="SUPFAM" id="SSF55383">
    <property type="entry name" value="Copper amine oxidase, domain N"/>
    <property type="match status" value="1"/>
</dbReference>
<keyword evidence="4" id="KW-1185">Reference proteome</keyword>
<dbReference type="eggNOG" id="COG3672">
    <property type="taxonomic scope" value="Bacteria"/>
</dbReference>
<sequence>MRFKKLSALFVTVAFILSSFATSAFAAPTKPAPSATVVVDGNPIKISGEQPFVDKGTSFVPLKPLFNELHIALQWNNSAKTLTGIKGDLTIALKIGSTTANVNGNAVQLTAAPRIVNGTTFVPLRFVGEATGYAVGWSQSTNTITLTSKVPQAEASKGFMWKVQNNGNTVYLVGSIHVADKAMYPLRKEYEEAFKAADYLALEVDLTQVDQATANSLITKYGVYTDGTTLKDHISADLYKQVTAILKSRNIKENALDTYKPWVVSQIFSTFQTSDEGYDPSLGIDQYFLNNAIQTKKPIIGLETYEQQIQMFASFSDGLQESQLNETIAEYNNPSTDESGIDQLTEMWKEGDENTLSALAQQISSNEEYYKAMLADRNAGMAEKVTGFLNSPDKKTYFVVVGALHMLGQDGVVTKLRAGGFTVENY</sequence>
<dbReference type="Proteomes" id="UP000005387">
    <property type="component" value="Unassembled WGS sequence"/>
</dbReference>
<dbReference type="OrthoDB" id="357294at2"/>
<feature type="domain" description="Copper amine oxidase-like N-terminal" evidence="2">
    <location>
        <begin position="38"/>
        <end position="145"/>
    </location>
</feature>
<dbReference type="STRING" id="717606.PaecuDRAFT_4168"/>
<dbReference type="Pfam" id="PF07833">
    <property type="entry name" value="Cu_amine_oxidN1"/>
    <property type="match status" value="1"/>
</dbReference>
<dbReference type="AlphaFoldDB" id="E0IES7"/>
<dbReference type="InterPro" id="IPR012854">
    <property type="entry name" value="Cu_amine_oxidase-like_N"/>
</dbReference>
<evidence type="ECO:0000259" key="2">
    <source>
        <dbReference type="Pfam" id="PF07833"/>
    </source>
</evidence>
<evidence type="ECO:0000313" key="4">
    <source>
        <dbReference type="Proteomes" id="UP000005387"/>
    </source>
</evidence>
<feature type="signal peptide" evidence="1">
    <location>
        <begin position="1"/>
        <end position="26"/>
    </location>
</feature>
<dbReference type="PANTHER" id="PTHR40590">
    <property type="entry name" value="CYTOPLASMIC PROTEIN-RELATED"/>
    <property type="match status" value="1"/>
</dbReference>
<dbReference type="InterPro" id="IPR047111">
    <property type="entry name" value="YbaP-like"/>
</dbReference>
<keyword evidence="1" id="KW-0732">Signal</keyword>
<dbReference type="EMBL" id="AEDD01000012">
    <property type="protein sequence ID" value="EFM09165.1"/>
    <property type="molecule type" value="Genomic_DNA"/>
</dbReference>
<dbReference type="PANTHER" id="PTHR40590:SF1">
    <property type="entry name" value="CYTOPLASMIC PROTEIN"/>
    <property type="match status" value="1"/>
</dbReference>
<dbReference type="InterPro" id="IPR002816">
    <property type="entry name" value="TraB/PrgY/GumN_fam"/>
</dbReference>
<protein>
    <submittedName>
        <fullName evidence="3">GumN family protein</fullName>
    </submittedName>
</protein>
<name>E0IES7_9BACL</name>
<accession>E0IES7</accession>
<gene>
    <name evidence="3" type="ORF">PaecuDRAFT_4168</name>
</gene>